<keyword evidence="5" id="KW-0963">Cytoplasm</keyword>
<dbReference type="GO" id="GO:0005737">
    <property type="term" value="C:cytoplasm"/>
    <property type="evidence" value="ECO:0007669"/>
    <property type="project" value="UniProtKB-SubCell"/>
</dbReference>
<dbReference type="GO" id="GO:0000105">
    <property type="term" value="P:L-histidine biosynthetic process"/>
    <property type="evidence" value="ECO:0007669"/>
    <property type="project" value="UniProtKB-UniPathway"/>
</dbReference>
<evidence type="ECO:0000256" key="10">
    <source>
        <dbReference type="ARBA" id="ARBA00023102"/>
    </source>
</evidence>
<sequence length="99" mass="10505">PHAPLGFLTELEALIAQRIAARPEGSYTARLYAEGVTRMAQKVGEEGIEVALAAAVESADKLLAESADLLYHLALLLASRGLSLEDVSAELRARHAAKP</sequence>
<reference evidence="11" key="2">
    <citation type="journal article" date="2014" name="ISME J.">
        <title>Microbial stratification in low pH oxic and suboxic macroscopic growths along an acid mine drainage.</title>
        <authorList>
            <person name="Mendez-Garcia C."/>
            <person name="Mesa V."/>
            <person name="Sprenger R.R."/>
            <person name="Richter M."/>
            <person name="Diez M.S."/>
            <person name="Solano J."/>
            <person name="Bargiela R."/>
            <person name="Golyshina O.V."/>
            <person name="Manteca A."/>
            <person name="Ramos J.L."/>
            <person name="Gallego J.R."/>
            <person name="Llorente I."/>
            <person name="Martins Dos Santos V.A."/>
            <person name="Jensen O.N."/>
            <person name="Pelaez A.I."/>
            <person name="Sanchez J."/>
            <person name="Ferrer M."/>
        </authorList>
    </citation>
    <scope>NUCLEOTIDE SEQUENCE</scope>
</reference>
<evidence type="ECO:0000256" key="6">
    <source>
        <dbReference type="ARBA" id="ARBA00022605"/>
    </source>
</evidence>
<dbReference type="PANTHER" id="PTHR42945:SF9">
    <property type="entry name" value="HISTIDINE BIOSYNTHESIS BIFUNCTIONAL PROTEIN HISIE"/>
    <property type="match status" value="1"/>
</dbReference>
<dbReference type="SUPFAM" id="SSF101386">
    <property type="entry name" value="all-alpha NTP pyrophosphatases"/>
    <property type="match status" value="1"/>
</dbReference>
<dbReference type="FunFam" id="1.10.287.1080:FF:000002">
    <property type="entry name" value="Histidine biosynthesis bifunctional protein HisIE"/>
    <property type="match status" value="1"/>
</dbReference>
<comment type="pathway">
    <text evidence="3">Amino-acid biosynthesis; L-histidine biosynthesis; L-histidine from 5-phospho-alpha-D-ribose 1-diphosphate: step 2/9.</text>
</comment>
<evidence type="ECO:0000256" key="5">
    <source>
        <dbReference type="ARBA" id="ARBA00022490"/>
    </source>
</evidence>
<keyword evidence="7" id="KW-0547">Nucleotide-binding</keyword>
<feature type="non-terminal residue" evidence="11">
    <location>
        <position position="1"/>
    </location>
</feature>
<dbReference type="EC" id="3.6.1.31" evidence="4"/>
<protein>
    <recommendedName>
        <fullName evidence="4">phosphoribosyl-ATP diphosphatase</fullName>
        <ecNumber evidence="4">3.6.1.31</ecNumber>
    </recommendedName>
</protein>
<evidence type="ECO:0000256" key="4">
    <source>
        <dbReference type="ARBA" id="ARBA00012414"/>
    </source>
</evidence>
<evidence type="ECO:0000256" key="9">
    <source>
        <dbReference type="ARBA" id="ARBA00022840"/>
    </source>
</evidence>
<accession>T0ZXQ6</accession>
<organism evidence="11">
    <name type="scientific">mine drainage metagenome</name>
    <dbReference type="NCBI Taxonomy" id="410659"/>
    <lineage>
        <taxon>unclassified sequences</taxon>
        <taxon>metagenomes</taxon>
        <taxon>ecological metagenomes</taxon>
    </lineage>
</organism>
<dbReference type="CDD" id="cd11534">
    <property type="entry name" value="NTP-PPase_HisIE_like"/>
    <property type="match status" value="1"/>
</dbReference>
<dbReference type="PANTHER" id="PTHR42945">
    <property type="entry name" value="HISTIDINE BIOSYNTHESIS BIFUNCTIONAL PROTEIN"/>
    <property type="match status" value="1"/>
</dbReference>
<dbReference type="HAMAP" id="MF_01020">
    <property type="entry name" value="HisE"/>
    <property type="match status" value="1"/>
</dbReference>
<comment type="catalytic activity">
    <reaction evidence="1">
        <text>1-(5-phospho-beta-D-ribosyl)-ATP + H2O = 1-(5-phospho-beta-D-ribosyl)-5'-AMP + diphosphate + H(+)</text>
        <dbReference type="Rhea" id="RHEA:22828"/>
        <dbReference type="ChEBI" id="CHEBI:15377"/>
        <dbReference type="ChEBI" id="CHEBI:15378"/>
        <dbReference type="ChEBI" id="CHEBI:33019"/>
        <dbReference type="ChEBI" id="CHEBI:59457"/>
        <dbReference type="ChEBI" id="CHEBI:73183"/>
        <dbReference type="EC" id="3.6.1.31"/>
    </reaction>
</comment>
<keyword evidence="10" id="KW-0368">Histidine biosynthesis</keyword>
<dbReference type="GO" id="GO:0004636">
    <property type="term" value="F:phosphoribosyl-ATP diphosphatase activity"/>
    <property type="evidence" value="ECO:0007669"/>
    <property type="project" value="UniProtKB-EC"/>
</dbReference>
<gene>
    <name evidence="11" type="ORF">B2A_06363</name>
</gene>
<evidence type="ECO:0000256" key="8">
    <source>
        <dbReference type="ARBA" id="ARBA00022801"/>
    </source>
</evidence>
<dbReference type="AlphaFoldDB" id="T0ZXQ6"/>
<dbReference type="InterPro" id="IPR008179">
    <property type="entry name" value="HisE"/>
</dbReference>
<evidence type="ECO:0000313" key="11">
    <source>
        <dbReference type="EMBL" id="EQD53006.1"/>
    </source>
</evidence>
<keyword evidence="8 11" id="KW-0378">Hydrolase</keyword>
<evidence type="ECO:0000256" key="1">
    <source>
        <dbReference type="ARBA" id="ARBA00001460"/>
    </source>
</evidence>
<keyword evidence="9" id="KW-0067">ATP-binding</keyword>
<dbReference type="Gene3D" id="1.10.287.1080">
    <property type="entry name" value="MazG-like"/>
    <property type="match status" value="1"/>
</dbReference>
<comment type="subcellular location">
    <subcellularLocation>
        <location evidence="2">Cytoplasm</location>
    </subcellularLocation>
</comment>
<evidence type="ECO:0000256" key="7">
    <source>
        <dbReference type="ARBA" id="ARBA00022741"/>
    </source>
</evidence>
<keyword evidence="6" id="KW-0028">Amino-acid biosynthesis</keyword>
<dbReference type="InterPro" id="IPR021130">
    <property type="entry name" value="PRib-ATP_PPHydrolase-like"/>
</dbReference>
<dbReference type="NCBIfam" id="TIGR03188">
    <property type="entry name" value="histidine_hisI"/>
    <property type="match status" value="1"/>
</dbReference>
<dbReference type="GO" id="GO:0005524">
    <property type="term" value="F:ATP binding"/>
    <property type="evidence" value="ECO:0007669"/>
    <property type="project" value="UniProtKB-KW"/>
</dbReference>
<evidence type="ECO:0000256" key="2">
    <source>
        <dbReference type="ARBA" id="ARBA00004496"/>
    </source>
</evidence>
<reference evidence="11" key="1">
    <citation type="submission" date="2013-08" db="EMBL/GenBank/DDBJ databases">
        <authorList>
            <person name="Mendez C."/>
            <person name="Richter M."/>
            <person name="Ferrer M."/>
            <person name="Sanchez J."/>
        </authorList>
    </citation>
    <scope>NUCLEOTIDE SEQUENCE</scope>
</reference>
<dbReference type="Pfam" id="PF01503">
    <property type="entry name" value="PRA-PH"/>
    <property type="match status" value="1"/>
</dbReference>
<proteinExistence type="inferred from homology"/>
<comment type="caution">
    <text evidence="11">The sequence shown here is derived from an EMBL/GenBank/DDBJ whole genome shotgun (WGS) entry which is preliminary data.</text>
</comment>
<evidence type="ECO:0000256" key="3">
    <source>
        <dbReference type="ARBA" id="ARBA00005204"/>
    </source>
</evidence>
<name>T0ZXQ6_9ZZZZ</name>
<dbReference type="UniPathway" id="UPA00031">
    <property type="reaction ID" value="UER00007"/>
</dbReference>
<dbReference type="EMBL" id="AUZZ01004494">
    <property type="protein sequence ID" value="EQD53006.1"/>
    <property type="molecule type" value="Genomic_DNA"/>
</dbReference>